<reference evidence="6" key="1">
    <citation type="journal article" date="2023" name="IScience">
        <title>Live-bearing cockroach genome reveals convergent evolutionary mechanisms linked to viviparity in insects and beyond.</title>
        <authorList>
            <person name="Fouks B."/>
            <person name="Harrison M.C."/>
            <person name="Mikhailova A.A."/>
            <person name="Marchal E."/>
            <person name="English S."/>
            <person name="Carruthers M."/>
            <person name="Jennings E.C."/>
            <person name="Chiamaka E.L."/>
            <person name="Frigard R.A."/>
            <person name="Pippel M."/>
            <person name="Attardo G.M."/>
            <person name="Benoit J.B."/>
            <person name="Bornberg-Bauer E."/>
            <person name="Tobe S.S."/>
        </authorList>
    </citation>
    <scope>NUCLEOTIDE SEQUENCE</scope>
    <source>
        <strain evidence="6">Stay&amp;Tobe</strain>
    </source>
</reference>
<dbReference type="InterPro" id="IPR051998">
    <property type="entry name" value="Meteorin-like"/>
</dbReference>
<protein>
    <submittedName>
        <fullName evidence="6">Uncharacterized protein</fullName>
    </submittedName>
</protein>
<accession>A0AAD8E2H4</accession>
<evidence type="ECO:0000256" key="5">
    <source>
        <dbReference type="ARBA" id="ARBA00023157"/>
    </source>
</evidence>
<evidence type="ECO:0000313" key="7">
    <source>
        <dbReference type="Proteomes" id="UP001233999"/>
    </source>
</evidence>
<keyword evidence="3" id="KW-0964">Secreted</keyword>
<reference evidence="6" key="2">
    <citation type="submission" date="2023-05" db="EMBL/GenBank/DDBJ databases">
        <authorList>
            <person name="Fouks B."/>
        </authorList>
    </citation>
    <scope>NUCLEOTIDE SEQUENCE</scope>
    <source>
        <strain evidence="6">Stay&amp;Tobe</strain>
        <tissue evidence="6">Testes</tissue>
    </source>
</reference>
<gene>
    <name evidence="6" type="ORF">L9F63_007983</name>
</gene>
<keyword evidence="4" id="KW-0732">Signal</keyword>
<comment type="similarity">
    <text evidence="2">Belongs to the meteorin family.</text>
</comment>
<evidence type="ECO:0000256" key="1">
    <source>
        <dbReference type="ARBA" id="ARBA00004613"/>
    </source>
</evidence>
<proteinExistence type="inferred from homology"/>
<dbReference type="GO" id="GO:0005615">
    <property type="term" value="C:extracellular space"/>
    <property type="evidence" value="ECO:0007669"/>
    <property type="project" value="TreeGrafter"/>
</dbReference>
<dbReference type="AlphaFoldDB" id="A0AAD8E2H4"/>
<evidence type="ECO:0000313" key="6">
    <source>
        <dbReference type="EMBL" id="KAJ9574858.1"/>
    </source>
</evidence>
<evidence type="ECO:0000256" key="2">
    <source>
        <dbReference type="ARBA" id="ARBA00005669"/>
    </source>
</evidence>
<dbReference type="GO" id="GO:0005179">
    <property type="term" value="F:hormone activity"/>
    <property type="evidence" value="ECO:0007669"/>
    <property type="project" value="TreeGrafter"/>
</dbReference>
<sequence length="176" mass="20104">MATSELSSTPEVEQLESNPLLERWPWARMTGRGAVTLFARGIITSVTNNEFLARSEVSTRVTKVYRQIHPVFKPQNLSAFEYSILEQEQNILKDLSIVTNTVMDSRMSTSYSPRYQYGTIYVPLHCGAKHGPGEFIFMGRFVLDDPVLTCAPRLEDWLQIQRRAIREDNAQCSLET</sequence>
<dbReference type="Proteomes" id="UP001233999">
    <property type="component" value="Unassembled WGS sequence"/>
</dbReference>
<comment type="subcellular location">
    <subcellularLocation>
        <location evidence="1">Secreted</location>
    </subcellularLocation>
</comment>
<organism evidence="6 7">
    <name type="scientific">Diploptera punctata</name>
    <name type="common">Pacific beetle cockroach</name>
    <dbReference type="NCBI Taxonomy" id="6984"/>
    <lineage>
        <taxon>Eukaryota</taxon>
        <taxon>Metazoa</taxon>
        <taxon>Ecdysozoa</taxon>
        <taxon>Arthropoda</taxon>
        <taxon>Hexapoda</taxon>
        <taxon>Insecta</taxon>
        <taxon>Pterygota</taxon>
        <taxon>Neoptera</taxon>
        <taxon>Polyneoptera</taxon>
        <taxon>Dictyoptera</taxon>
        <taxon>Blattodea</taxon>
        <taxon>Blaberoidea</taxon>
        <taxon>Blaberidae</taxon>
        <taxon>Diplopterinae</taxon>
        <taxon>Diploptera</taxon>
    </lineage>
</organism>
<dbReference type="PANTHER" id="PTHR28593">
    <property type="entry name" value="METEORIN-LIKE PROTEIN"/>
    <property type="match status" value="1"/>
</dbReference>
<evidence type="ECO:0000256" key="4">
    <source>
        <dbReference type="ARBA" id="ARBA00022729"/>
    </source>
</evidence>
<comment type="caution">
    <text evidence="6">The sequence shown here is derived from an EMBL/GenBank/DDBJ whole genome shotgun (WGS) entry which is preliminary data.</text>
</comment>
<evidence type="ECO:0000256" key="3">
    <source>
        <dbReference type="ARBA" id="ARBA00022525"/>
    </source>
</evidence>
<name>A0AAD8E2H4_DIPPU</name>
<dbReference type="EMBL" id="JASPKZ010010256">
    <property type="protein sequence ID" value="KAJ9574858.1"/>
    <property type="molecule type" value="Genomic_DNA"/>
</dbReference>
<keyword evidence="5" id="KW-1015">Disulfide bond</keyword>
<keyword evidence="7" id="KW-1185">Reference proteome</keyword>
<dbReference type="PANTHER" id="PTHR28593:SF3">
    <property type="entry name" value="METEORIN-LIKE PROTEIN"/>
    <property type="match status" value="1"/>
</dbReference>